<keyword evidence="7" id="KW-0862">Zinc</keyword>
<dbReference type="OrthoDB" id="6155966at2759"/>
<dbReference type="InterPro" id="IPR036236">
    <property type="entry name" value="Znf_C2H2_sf"/>
</dbReference>
<evidence type="ECO:0000256" key="1">
    <source>
        <dbReference type="ARBA" id="ARBA00003767"/>
    </source>
</evidence>
<dbReference type="InterPro" id="IPR050331">
    <property type="entry name" value="Zinc_finger"/>
</dbReference>
<dbReference type="RefSeq" id="XP_022655432.1">
    <property type="nucleotide sequence ID" value="XM_022799697.1"/>
</dbReference>
<feature type="region of interest" description="Disordered" evidence="13">
    <location>
        <begin position="1"/>
        <end position="42"/>
    </location>
</feature>
<dbReference type="FunFam" id="3.30.160.60:FF:000771">
    <property type="entry name" value="zinc finger protein 648"/>
    <property type="match status" value="1"/>
</dbReference>
<dbReference type="GO" id="GO:0005634">
    <property type="term" value="C:nucleus"/>
    <property type="evidence" value="ECO:0007669"/>
    <property type="project" value="UniProtKB-SubCell"/>
</dbReference>
<protein>
    <recommendedName>
        <fullName evidence="14">C2H2-type domain-containing protein</fullName>
    </recommendedName>
</protein>
<comment type="subcellular location">
    <subcellularLocation>
        <location evidence="2">Nucleus</location>
    </subcellularLocation>
</comment>
<feature type="domain" description="C2H2-type" evidence="14">
    <location>
        <begin position="168"/>
        <end position="195"/>
    </location>
</feature>
<keyword evidence="9" id="KW-0238">DNA-binding</keyword>
<dbReference type="GO" id="GO:0003677">
    <property type="term" value="F:DNA binding"/>
    <property type="evidence" value="ECO:0007669"/>
    <property type="project" value="UniProtKB-KW"/>
</dbReference>
<dbReference type="EnsemblMetazoa" id="XM_022799696">
    <property type="protein sequence ID" value="XP_022655431"/>
    <property type="gene ID" value="LOC111248016"/>
</dbReference>
<feature type="domain" description="C2H2-type" evidence="14">
    <location>
        <begin position="196"/>
        <end position="223"/>
    </location>
</feature>
<organism evidence="15 16">
    <name type="scientific">Varroa destructor</name>
    <name type="common">Honeybee mite</name>
    <dbReference type="NCBI Taxonomy" id="109461"/>
    <lineage>
        <taxon>Eukaryota</taxon>
        <taxon>Metazoa</taxon>
        <taxon>Ecdysozoa</taxon>
        <taxon>Arthropoda</taxon>
        <taxon>Chelicerata</taxon>
        <taxon>Arachnida</taxon>
        <taxon>Acari</taxon>
        <taxon>Parasitiformes</taxon>
        <taxon>Mesostigmata</taxon>
        <taxon>Gamasina</taxon>
        <taxon>Dermanyssoidea</taxon>
        <taxon>Varroidae</taxon>
        <taxon>Varroa</taxon>
    </lineage>
</organism>
<evidence type="ECO:0000256" key="10">
    <source>
        <dbReference type="ARBA" id="ARBA00023163"/>
    </source>
</evidence>
<keyword evidence="4" id="KW-0479">Metal-binding</keyword>
<accession>A0A7M7JQ46</accession>
<dbReference type="KEGG" id="vde:111248016"/>
<evidence type="ECO:0000256" key="3">
    <source>
        <dbReference type="ARBA" id="ARBA00006991"/>
    </source>
</evidence>
<feature type="domain" description="C2H2-type" evidence="14">
    <location>
        <begin position="224"/>
        <end position="251"/>
    </location>
</feature>
<dbReference type="EnsemblMetazoa" id="XM_022799695">
    <property type="protein sequence ID" value="XP_022655430"/>
    <property type="gene ID" value="LOC111248016"/>
</dbReference>
<evidence type="ECO:0000256" key="9">
    <source>
        <dbReference type="ARBA" id="ARBA00023125"/>
    </source>
</evidence>
<dbReference type="PANTHER" id="PTHR16515:SF49">
    <property type="entry name" value="GASTRULA ZINC FINGER PROTEIN XLCGF49.1-LIKE-RELATED"/>
    <property type="match status" value="1"/>
</dbReference>
<dbReference type="RefSeq" id="XP_022655430.1">
    <property type="nucleotide sequence ID" value="XM_022799695.1"/>
</dbReference>
<dbReference type="RefSeq" id="XP_022655431.1">
    <property type="nucleotide sequence ID" value="XM_022799696.1"/>
</dbReference>
<dbReference type="FunFam" id="3.30.160.60:FF:000065">
    <property type="entry name" value="B-cell CLL/lymphoma 6, member B"/>
    <property type="match status" value="1"/>
</dbReference>
<feature type="compositionally biased region" description="Polar residues" evidence="13">
    <location>
        <begin position="1"/>
        <end position="39"/>
    </location>
</feature>
<evidence type="ECO:0000313" key="16">
    <source>
        <dbReference type="Proteomes" id="UP000594260"/>
    </source>
</evidence>
<dbReference type="InterPro" id="IPR013087">
    <property type="entry name" value="Znf_C2H2_type"/>
</dbReference>
<dbReference type="Gene3D" id="3.30.160.60">
    <property type="entry name" value="Classic Zinc Finger"/>
    <property type="match status" value="7"/>
</dbReference>
<feature type="domain" description="C2H2-type" evidence="14">
    <location>
        <begin position="140"/>
        <end position="167"/>
    </location>
</feature>
<evidence type="ECO:0000256" key="6">
    <source>
        <dbReference type="ARBA" id="ARBA00022771"/>
    </source>
</evidence>
<evidence type="ECO:0000313" key="15">
    <source>
        <dbReference type="EnsemblMetazoa" id="XP_022655433"/>
    </source>
</evidence>
<keyword evidence="10" id="KW-0804">Transcription</keyword>
<feature type="region of interest" description="Disordered" evidence="13">
    <location>
        <begin position="95"/>
        <end position="138"/>
    </location>
</feature>
<sequence>MEDIPTNNCLSPTSSSTSWQDTVQIENPGTDHTSVQQDNGGAGAEPFGKGLVAVSIESTKCILCLASFKSAEELRAHIRIVHARSARHKRRVIIKENVSNNPDEQQELKPERAPTPLTREGAKIKPPRRKRRAPGLSGSHECCQCRKRFQQLGHLRNHLRLHTGERPFVCEICGKAFPQSGHLVSHVNSHTNTRPYECQFCKKRFTQSGHLRNHERLHLGIRPYQCAQCDKSFTQSGHLVNHLRLHDGEKPYRCSVCNRRFTQSGHLASHAKMHNSSRGHECGICHKGFIRAEHLIEHQRIHSDPRPFVCSYPNCGARLSNDSLLSMHIQLHQPEEASTTYKRHCTSRPPKATETVVSKRIIPFSAPNNDCKSPQRQKQGADQHEVSGFLDNANFGGSNGLSGHPVIIRVDRDTFASEESQMENMSTVSLKDPQMLEDDGICMPTAVVPVARTKETSMEDSDGTDGSEEKCLLELMSSRPELSDISLTTKTVAPDESTYYEDSFGLL</sequence>
<dbReference type="SMART" id="SM00355">
    <property type="entry name" value="ZnF_C2H2"/>
    <property type="match status" value="8"/>
</dbReference>
<dbReference type="SUPFAM" id="SSF57667">
    <property type="entry name" value="beta-beta-alpha zinc fingers"/>
    <property type="match status" value="4"/>
</dbReference>
<evidence type="ECO:0000259" key="14">
    <source>
        <dbReference type="PROSITE" id="PS50157"/>
    </source>
</evidence>
<keyword evidence="11" id="KW-0539">Nucleus</keyword>
<evidence type="ECO:0000256" key="12">
    <source>
        <dbReference type="PROSITE-ProRule" id="PRU00042"/>
    </source>
</evidence>
<dbReference type="FunFam" id="3.30.160.60:FF:001498">
    <property type="entry name" value="Zinc finger protein 404"/>
    <property type="match status" value="1"/>
</dbReference>
<dbReference type="Proteomes" id="UP000594260">
    <property type="component" value="Unplaced"/>
</dbReference>
<dbReference type="GeneID" id="111248016"/>
<evidence type="ECO:0000256" key="4">
    <source>
        <dbReference type="ARBA" id="ARBA00022723"/>
    </source>
</evidence>
<dbReference type="GO" id="GO:0008270">
    <property type="term" value="F:zinc ion binding"/>
    <property type="evidence" value="ECO:0007669"/>
    <property type="project" value="UniProtKB-KW"/>
</dbReference>
<feature type="region of interest" description="Disordered" evidence="13">
    <location>
        <begin position="364"/>
        <end position="383"/>
    </location>
</feature>
<keyword evidence="5" id="KW-0677">Repeat</keyword>
<dbReference type="RefSeq" id="XP_022655433.1">
    <property type="nucleotide sequence ID" value="XM_022799698.1"/>
</dbReference>
<dbReference type="Pfam" id="PF00096">
    <property type="entry name" value="zf-C2H2"/>
    <property type="match status" value="5"/>
</dbReference>
<dbReference type="PANTHER" id="PTHR16515">
    <property type="entry name" value="PR DOMAIN ZINC FINGER PROTEIN"/>
    <property type="match status" value="1"/>
</dbReference>
<keyword evidence="6 12" id="KW-0863">Zinc-finger</keyword>
<dbReference type="PROSITE" id="PS50157">
    <property type="entry name" value="ZINC_FINGER_C2H2_2"/>
    <property type="match status" value="8"/>
</dbReference>
<feature type="domain" description="C2H2-type" evidence="14">
    <location>
        <begin position="308"/>
        <end position="337"/>
    </location>
</feature>
<feature type="domain" description="C2H2-type" evidence="14">
    <location>
        <begin position="252"/>
        <end position="279"/>
    </location>
</feature>
<feature type="domain" description="C2H2-type" evidence="14">
    <location>
        <begin position="280"/>
        <end position="307"/>
    </location>
</feature>
<dbReference type="EnsemblMetazoa" id="XM_022799698">
    <property type="protein sequence ID" value="XP_022655433"/>
    <property type="gene ID" value="LOC111248016"/>
</dbReference>
<keyword evidence="16" id="KW-1185">Reference proteome</keyword>
<name>A0A7M7JQ46_VARDE</name>
<reference evidence="15" key="1">
    <citation type="submission" date="2021-01" db="UniProtKB">
        <authorList>
            <consortium name="EnsemblMetazoa"/>
        </authorList>
    </citation>
    <scope>IDENTIFICATION</scope>
</reference>
<evidence type="ECO:0000256" key="8">
    <source>
        <dbReference type="ARBA" id="ARBA00023015"/>
    </source>
</evidence>
<dbReference type="EnsemblMetazoa" id="XM_022799697">
    <property type="protein sequence ID" value="XP_022655432"/>
    <property type="gene ID" value="LOC111248016"/>
</dbReference>
<evidence type="ECO:0000256" key="7">
    <source>
        <dbReference type="ARBA" id="ARBA00022833"/>
    </source>
</evidence>
<dbReference type="InParanoid" id="A0A7M7JQ46"/>
<evidence type="ECO:0000256" key="2">
    <source>
        <dbReference type="ARBA" id="ARBA00004123"/>
    </source>
</evidence>
<evidence type="ECO:0000256" key="13">
    <source>
        <dbReference type="SAM" id="MobiDB-lite"/>
    </source>
</evidence>
<comment type="similarity">
    <text evidence="3">Belongs to the krueppel C2H2-type zinc-finger protein family.</text>
</comment>
<feature type="domain" description="C2H2-type" evidence="14">
    <location>
        <begin position="59"/>
        <end position="87"/>
    </location>
</feature>
<dbReference type="GO" id="GO:0010468">
    <property type="term" value="P:regulation of gene expression"/>
    <property type="evidence" value="ECO:0007669"/>
    <property type="project" value="TreeGrafter"/>
</dbReference>
<dbReference type="AlphaFoldDB" id="A0A7M7JQ46"/>
<evidence type="ECO:0000256" key="11">
    <source>
        <dbReference type="ARBA" id="ARBA00023242"/>
    </source>
</evidence>
<dbReference type="PROSITE" id="PS00028">
    <property type="entry name" value="ZINC_FINGER_C2H2_1"/>
    <property type="match status" value="8"/>
</dbReference>
<proteinExistence type="inferred from homology"/>
<comment type="function">
    <text evidence="1">May be involved in transcriptional regulation.</text>
</comment>
<feature type="compositionally biased region" description="Polar residues" evidence="13">
    <location>
        <begin position="366"/>
        <end position="378"/>
    </location>
</feature>
<dbReference type="FunFam" id="3.30.160.60:FF:001927">
    <property type="entry name" value="Zinc finger protein 1184"/>
    <property type="match status" value="1"/>
</dbReference>
<evidence type="ECO:0000256" key="5">
    <source>
        <dbReference type="ARBA" id="ARBA00022737"/>
    </source>
</evidence>
<dbReference type="OMA" id="EHENDHI"/>
<keyword evidence="8" id="KW-0805">Transcription regulation</keyword>